<reference evidence="1" key="1">
    <citation type="submission" date="2021-03" db="EMBL/GenBank/DDBJ databases">
        <authorList>
            <person name="Li Z."/>
            <person name="Yang C."/>
        </authorList>
    </citation>
    <scope>NUCLEOTIDE SEQUENCE</scope>
    <source>
        <strain evidence="1">Dzin_1.0</strain>
        <tissue evidence="1">Leaf</tissue>
    </source>
</reference>
<sequence>MQAKRAEVFIDPSQLRLKGEFSPARPTVRTSARVCFHRKKTEEILWSIGLRSMVAHLQEEIKRPKPETGKQAGVGNLVTVSHIDSLIPLVSPAKSVIFQKNNISLSHSGDAGANHGSGALRGGTTPSAGKILFDHLSEPHMSGGASKDRDGQPLIIVEAGAMTVLLNLSVFDNTEVLIMAASAPKYSGLGSP</sequence>
<evidence type="ECO:0000313" key="1">
    <source>
        <dbReference type="EMBL" id="KAJ0967611.1"/>
    </source>
</evidence>
<evidence type="ECO:0000313" key="2">
    <source>
        <dbReference type="Proteomes" id="UP001085076"/>
    </source>
</evidence>
<dbReference type="Proteomes" id="UP001085076">
    <property type="component" value="Miscellaneous, Linkage group lg07"/>
</dbReference>
<proteinExistence type="predicted"/>
<protein>
    <submittedName>
        <fullName evidence="1">Uncharacterized protein</fullName>
    </submittedName>
</protein>
<dbReference type="AlphaFoldDB" id="A0A9D5C6W7"/>
<gene>
    <name evidence="1" type="ORF">J5N97_024528</name>
</gene>
<dbReference type="EMBL" id="JAGGNH010000007">
    <property type="protein sequence ID" value="KAJ0967611.1"/>
    <property type="molecule type" value="Genomic_DNA"/>
</dbReference>
<reference evidence="1" key="2">
    <citation type="journal article" date="2022" name="Hortic Res">
        <title>The genome of Dioscorea zingiberensis sheds light on the biosynthesis, origin and evolution of the medicinally important diosgenin saponins.</title>
        <authorList>
            <person name="Li Y."/>
            <person name="Tan C."/>
            <person name="Li Z."/>
            <person name="Guo J."/>
            <person name="Li S."/>
            <person name="Chen X."/>
            <person name="Wang C."/>
            <person name="Dai X."/>
            <person name="Yang H."/>
            <person name="Song W."/>
            <person name="Hou L."/>
            <person name="Xu J."/>
            <person name="Tong Z."/>
            <person name="Xu A."/>
            <person name="Yuan X."/>
            <person name="Wang W."/>
            <person name="Yang Q."/>
            <person name="Chen L."/>
            <person name="Sun Z."/>
            <person name="Wang K."/>
            <person name="Pan B."/>
            <person name="Chen J."/>
            <person name="Bao Y."/>
            <person name="Liu F."/>
            <person name="Qi X."/>
            <person name="Gang D.R."/>
            <person name="Wen J."/>
            <person name="Li J."/>
        </authorList>
    </citation>
    <scope>NUCLEOTIDE SEQUENCE</scope>
    <source>
        <strain evidence="1">Dzin_1.0</strain>
    </source>
</reference>
<name>A0A9D5C6W7_9LILI</name>
<accession>A0A9D5C6W7</accession>
<keyword evidence="2" id="KW-1185">Reference proteome</keyword>
<organism evidence="1 2">
    <name type="scientific">Dioscorea zingiberensis</name>
    <dbReference type="NCBI Taxonomy" id="325984"/>
    <lineage>
        <taxon>Eukaryota</taxon>
        <taxon>Viridiplantae</taxon>
        <taxon>Streptophyta</taxon>
        <taxon>Embryophyta</taxon>
        <taxon>Tracheophyta</taxon>
        <taxon>Spermatophyta</taxon>
        <taxon>Magnoliopsida</taxon>
        <taxon>Liliopsida</taxon>
        <taxon>Dioscoreales</taxon>
        <taxon>Dioscoreaceae</taxon>
        <taxon>Dioscorea</taxon>
    </lineage>
</organism>
<comment type="caution">
    <text evidence="1">The sequence shown here is derived from an EMBL/GenBank/DDBJ whole genome shotgun (WGS) entry which is preliminary data.</text>
</comment>